<dbReference type="AlphaFoldDB" id="A0A7M7ME90"/>
<proteinExistence type="predicted"/>
<keyword evidence="1" id="KW-0472">Membrane</keyword>
<organism evidence="2 3">
    <name type="scientific">Varroa destructor</name>
    <name type="common">Honeybee mite</name>
    <dbReference type="NCBI Taxonomy" id="109461"/>
    <lineage>
        <taxon>Eukaryota</taxon>
        <taxon>Metazoa</taxon>
        <taxon>Ecdysozoa</taxon>
        <taxon>Arthropoda</taxon>
        <taxon>Chelicerata</taxon>
        <taxon>Arachnida</taxon>
        <taxon>Acari</taxon>
        <taxon>Parasitiformes</taxon>
        <taxon>Mesostigmata</taxon>
        <taxon>Gamasina</taxon>
        <taxon>Dermanyssoidea</taxon>
        <taxon>Varroidae</taxon>
        <taxon>Varroa</taxon>
    </lineage>
</organism>
<evidence type="ECO:0000256" key="1">
    <source>
        <dbReference type="SAM" id="Phobius"/>
    </source>
</evidence>
<name>A0A7M7ME90_VARDE</name>
<dbReference type="GeneID" id="111248094"/>
<evidence type="ECO:0000313" key="2">
    <source>
        <dbReference type="EnsemblMetazoa" id="XP_022655593"/>
    </source>
</evidence>
<dbReference type="RefSeq" id="XP_022655593.1">
    <property type="nucleotide sequence ID" value="XM_022799858.1"/>
</dbReference>
<reference evidence="2" key="1">
    <citation type="submission" date="2021-01" db="UniProtKB">
        <authorList>
            <consortium name="EnsemblMetazoa"/>
        </authorList>
    </citation>
    <scope>IDENTIFICATION</scope>
</reference>
<dbReference type="InParanoid" id="A0A7M7ME90"/>
<dbReference type="OrthoDB" id="6496028at2759"/>
<dbReference type="Proteomes" id="UP000594260">
    <property type="component" value="Unplaced"/>
</dbReference>
<sequence length="382" mass="44176">MCPRNLLSRLCFGPAELIALSSSVSILRKLFYMIIVLIFMLLVADLINEDLLLRERLPEKKLCLTVILFTPAVRVPFPLLSNFTNGRESGLVIPALRDRFYAYHYQHRINDFASSKITSIANALASEHSTRCSRAVFHAPQVSNLLLSAEFMYAGYYNLTELQAVPNFQLSDDDRMRRYRLRNEMASHNEANLYTVPCKMRNAASYVRYLNRKAIENDSELLEDLQNGSNIMDLFQFYWSTGQKLPRWVKIRDLLLCYNGVVKEMIKGFEYQLAASILQDLQRRLRELTNPKYNVIFHVTDYEELFSINKFLRLFPDTFNLIPAYAIEIKIFESGRVVVLRHYVGLETQMRHTERIKVSSLEELQAQLSNAIGSSQSSSSTH</sequence>
<evidence type="ECO:0000313" key="3">
    <source>
        <dbReference type="Proteomes" id="UP000594260"/>
    </source>
</evidence>
<keyword evidence="3" id="KW-1185">Reference proteome</keyword>
<keyword evidence="1" id="KW-1133">Transmembrane helix</keyword>
<dbReference type="KEGG" id="vde:111248094"/>
<keyword evidence="1" id="KW-0812">Transmembrane</keyword>
<protein>
    <submittedName>
        <fullName evidence="2">Uncharacterized protein</fullName>
    </submittedName>
</protein>
<accession>A0A7M7ME90</accession>
<feature type="transmembrane region" description="Helical" evidence="1">
    <location>
        <begin position="30"/>
        <end position="47"/>
    </location>
</feature>
<dbReference type="EnsemblMetazoa" id="XM_022799858">
    <property type="protein sequence ID" value="XP_022655593"/>
    <property type="gene ID" value="LOC111248094"/>
</dbReference>